<dbReference type="CDD" id="cd00173">
    <property type="entry name" value="SH2"/>
    <property type="match status" value="1"/>
</dbReference>
<accession>A0AAV2PJA7</accession>
<feature type="compositionally biased region" description="Acidic residues" evidence="2">
    <location>
        <begin position="66"/>
        <end position="76"/>
    </location>
</feature>
<dbReference type="SUPFAM" id="SSF55550">
    <property type="entry name" value="SH2 domain"/>
    <property type="match status" value="1"/>
</dbReference>
<feature type="compositionally biased region" description="Acidic residues" evidence="2">
    <location>
        <begin position="7"/>
        <end position="29"/>
    </location>
</feature>
<evidence type="ECO:0000256" key="2">
    <source>
        <dbReference type="SAM" id="MobiDB-lite"/>
    </source>
</evidence>
<dbReference type="EMBL" id="CAXKWB010000328">
    <property type="protein sequence ID" value="CAL4060322.1"/>
    <property type="molecule type" value="Genomic_DNA"/>
</dbReference>
<feature type="region of interest" description="Disordered" evidence="2">
    <location>
        <begin position="133"/>
        <end position="154"/>
    </location>
</feature>
<dbReference type="InterPro" id="IPR000980">
    <property type="entry name" value="SH2"/>
</dbReference>
<comment type="caution">
    <text evidence="4">The sequence shown here is derived from an EMBL/GenBank/DDBJ whole genome shotgun (WGS) entry which is preliminary data.</text>
</comment>
<organism evidence="4 5">
    <name type="scientific">Meganyctiphanes norvegica</name>
    <name type="common">Northern krill</name>
    <name type="synonym">Thysanopoda norvegica</name>
    <dbReference type="NCBI Taxonomy" id="48144"/>
    <lineage>
        <taxon>Eukaryota</taxon>
        <taxon>Metazoa</taxon>
        <taxon>Ecdysozoa</taxon>
        <taxon>Arthropoda</taxon>
        <taxon>Crustacea</taxon>
        <taxon>Multicrustacea</taxon>
        <taxon>Malacostraca</taxon>
        <taxon>Eumalacostraca</taxon>
        <taxon>Eucarida</taxon>
        <taxon>Euphausiacea</taxon>
        <taxon>Euphausiidae</taxon>
        <taxon>Meganyctiphanes</taxon>
    </lineage>
</organism>
<dbReference type="Proteomes" id="UP001497623">
    <property type="component" value="Unassembled WGS sequence"/>
</dbReference>
<evidence type="ECO:0000256" key="1">
    <source>
        <dbReference type="PROSITE-ProRule" id="PRU00191"/>
    </source>
</evidence>
<feature type="compositionally biased region" description="Basic and acidic residues" evidence="2">
    <location>
        <begin position="77"/>
        <end position="86"/>
    </location>
</feature>
<feature type="compositionally biased region" description="Pro residues" evidence="2">
    <location>
        <begin position="387"/>
        <end position="401"/>
    </location>
</feature>
<sequence>MNQLDGNGDEEVEYLTYGEEEDDDEDDQEYYGNHDTLVMEHIKKGENYETAVLKTIRELSIRPSTEDDDSDFSDDGSEYHPNTDPRRHQHHPITVINHQTLTHGKPNQIGHKYPPQRMVNPVQNGYCQDDHIDESSRPLPPIPRPRLDRNSNITAVKPLSSPYIPEITTQSSGNSRFQETYSLSTRTQSLHPVNQMVPGESQLISSASRPLSQNGPSLPEKLKPRPNSNTNKIPSSLPPPPPFRGPPLPSLPQSHNNMHSSVAVPPHLSQNKSRSSVPTIPSFHSSIDNAPSSVAPPIRPHSSVNSDISSIATPIQPHLSQNRTHSSVAPTPPFHSSIGNAPPSSAPPLPPHSSVNSARSSNVPPLPPSAVAPPIPPSIANRSSIAPQPPPPSSAAPPLPPHAVRRDLSSQSTPLLSMNRPPLSAVPPIPQSVNSFQQAPLGGPPPLPPHAEAHRASQASPNPTTTSGNLERMNIGEGESLEITPLYRSIIDANYFHGITRNRSRTILEDLGDGTFLIRPSTRPGNPLALCVRCNRNTYNISIRERHDGRLSMGLAKDGERTFGTVDEIVSCFRQEPIRLENGRQVILATTPPKTDNIYVCMPYYT</sequence>
<feature type="compositionally biased region" description="Polar residues" evidence="2">
    <location>
        <begin position="205"/>
        <end position="216"/>
    </location>
</feature>
<name>A0AAV2PJA7_MEGNR</name>
<evidence type="ECO:0000313" key="4">
    <source>
        <dbReference type="EMBL" id="CAL4060322.1"/>
    </source>
</evidence>
<proteinExistence type="predicted"/>
<gene>
    <name evidence="4" type="ORF">MNOR_LOCUS1250</name>
</gene>
<feature type="region of interest" description="Disordered" evidence="2">
    <location>
        <begin position="1"/>
        <end position="32"/>
    </location>
</feature>
<reference evidence="4 5" key="1">
    <citation type="submission" date="2024-05" db="EMBL/GenBank/DDBJ databases">
        <authorList>
            <person name="Wallberg A."/>
        </authorList>
    </citation>
    <scope>NUCLEOTIDE SEQUENCE [LARGE SCALE GENOMIC DNA]</scope>
</reference>
<dbReference type="AlphaFoldDB" id="A0AAV2PJA7"/>
<feature type="compositionally biased region" description="Polar residues" evidence="2">
    <location>
        <begin position="457"/>
        <end position="469"/>
    </location>
</feature>
<dbReference type="PROSITE" id="PS50001">
    <property type="entry name" value="SH2"/>
    <property type="match status" value="1"/>
</dbReference>
<dbReference type="InterPro" id="IPR036860">
    <property type="entry name" value="SH2_dom_sf"/>
</dbReference>
<feature type="compositionally biased region" description="Pro residues" evidence="2">
    <location>
        <begin position="364"/>
        <end position="377"/>
    </location>
</feature>
<feature type="compositionally biased region" description="Polar residues" evidence="2">
    <location>
        <begin position="302"/>
        <end position="329"/>
    </location>
</feature>
<dbReference type="SMART" id="SM00252">
    <property type="entry name" value="SH2"/>
    <property type="match status" value="1"/>
</dbReference>
<protein>
    <recommendedName>
        <fullName evidence="3">SH2 domain-containing protein</fullName>
    </recommendedName>
</protein>
<evidence type="ECO:0000313" key="5">
    <source>
        <dbReference type="Proteomes" id="UP001497623"/>
    </source>
</evidence>
<evidence type="ECO:0000259" key="3">
    <source>
        <dbReference type="PROSITE" id="PS50001"/>
    </source>
</evidence>
<keyword evidence="5" id="KW-1185">Reference proteome</keyword>
<keyword evidence="1" id="KW-0727">SH2 domain</keyword>
<feature type="region of interest" description="Disordered" evidence="2">
    <location>
        <begin position="205"/>
        <end position="475"/>
    </location>
</feature>
<feature type="domain" description="SH2" evidence="3">
    <location>
        <begin position="494"/>
        <end position="593"/>
    </location>
</feature>
<feature type="region of interest" description="Disordered" evidence="2">
    <location>
        <begin position="62"/>
        <end position="91"/>
    </location>
</feature>
<feature type="compositionally biased region" description="Polar residues" evidence="2">
    <location>
        <begin position="268"/>
        <end position="292"/>
    </location>
</feature>
<feature type="compositionally biased region" description="Pro residues" evidence="2">
    <location>
        <begin position="236"/>
        <end position="250"/>
    </location>
</feature>
<dbReference type="Gene3D" id="3.30.505.10">
    <property type="entry name" value="SH2 domain"/>
    <property type="match status" value="1"/>
</dbReference>
<dbReference type="Pfam" id="PF00017">
    <property type="entry name" value="SH2"/>
    <property type="match status" value="1"/>
</dbReference>